<comment type="similarity">
    <text evidence="2">Belongs to the autoinducer-2 exporter (AI-2E) (TC 2.A.86) family.</text>
</comment>
<feature type="transmembrane region" description="Helical" evidence="8">
    <location>
        <begin position="12"/>
        <end position="30"/>
    </location>
</feature>
<dbReference type="EMBL" id="JAEUGD010000065">
    <property type="protein sequence ID" value="MBL6448781.1"/>
    <property type="molecule type" value="Genomic_DNA"/>
</dbReference>
<evidence type="ECO:0000256" key="5">
    <source>
        <dbReference type="ARBA" id="ARBA00022692"/>
    </source>
</evidence>
<gene>
    <name evidence="9" type="ORF">JMN32_20885</name>
</gene>
<organism evidence="9 10">
    <name type="scientific">Fulvivirga marina</name>
    <dbReference type="NCBI Taxonomy" id="2494733"/>
    <lineage>
        <taxon>Bacteria</taxon>
        <taxon>Pseudomonadati</taxon>
        <taxon>Bacteroidota</taxon>
        <taxon>Cytophagia</taxon>
        <taxon>Cytophagales</taxon>
        <taxon>Fulvivirgaceae</taxon>
        <taxon>Fulvivirga</taxon>
    </lineage>
</organism>
<dbReference type="RefSeq" id="WP_202858321.1">
    <property type="nucleotide sequence ID" value="NZ_JAEUGD010000065.1"/>
</dbReference>
<evidence type="ECO:0000313" key="10">
    <source>
        <dbReference type="Proteomes" id="UP000614216"/>
    </source>
</evidence>
<comment type="subcellular location">
    <subcellularLocation>
        <location evidence="1">Cell membrane</location>
        <topology evidence="1">Multi-pass membrane protein</topology>
    </subcellularLocation>
</comment>
<dbReference type="Proteomes" id="UP000614216">
    <property type="component" value="Unassembled WGS sequence"/>
</dbReference>
<evidence type="ECO:0000256" key="4">
    <source>
        <dbReference type="ARBA" id="ARBA00022475"/>
    </source>
</evidence>
<keyword evidence="3" id="KW-0813">Transport</keyword>
<feature type="transmembrane region" description="Helical" evidence="8">
    <location>
        <begin position="149"/>
        <end position="170"/>
    </location>
</feature>
<feature type="transmembrane region" description="Helical" evidence="8">
    <location>
        <begin position="267"/>
        <end position="283"/>
    </location>
</feature>
<dbReference type="PANTHER" id="PTHR21716:SF53">
    <property type="entry name" value="PERMEASE PERM-RELATED"/>
    <property type="match status" value="1"/>
</dbReference>
<dbReference type="AlphaFoldDB" id="A0A937G5G8"/>
<evidence type="ECO:0000256" key="2">
    <source>
        <dbReference type="ARBA" id="ARBA00009773"/>
    </source>
</evidence>
<keyword evidence="4" id="KW-1003">Cell membrane</keyword>
<feature type="transmembrane region" description="Helical" evidence="8">
    <location>
        <begin position="232"/>
        <end position="255"/>
    </location>
</feature>
<dbReference type="GO" id="GO:0005886">
    <property type="term" value="C:plasma membrane"/>
    <property type="evidence" value="ECO:0007669"/>
    <property type="project" value="UniProtKB-SubCell"/>
</dbReference>
<reference evidence="9" key="1">
    <citation type="submission" date="2021-01" db="EMBL/GenBank/DDBJ databases">
        <title>Fulvivirga kasyanovii gen. nov., sp nov., a novel member of the phylum Bacteroidetes isolated from seawater in a mussel farm.</title>
        <authorList>
            <person name="Zhao L.-H."/>
            <person name="Wang Z.-J."/>
        </authorList>
    </citation>
    <scope>NUCLEOTIDE SEQUENCE</scope>
    <source>
        <strain evidence="9">29W222</strain>
    </source>
</reference>
<evidence type="ECO:0000256" key="6">
    <source>
        <dbReference type="ARBA" id="ARBA00022989"/>
    </source>
</evidence>
<name>A0A937G5G8_9BACT</name>
<dbReference type="Pfam" id="PF01594">
    <property type="entry name" value="AI-2E_transport"/>
    <property type="match status" value="1"/>
</dbReference>
<evidence type="ECO:0000256" key="8">
    <source>
        <dbReference type="SAM" id="Phobius"/>
    </source>
</evidence>
<proteinExistence type="inferred from homology"/>
<keyword evidence="5 8" id="KW-0812">Transmembrane</keyword>
<accession>A0A937G5G8</accession>
<keyword evidence="10" id="KW-1185">Reference proteome</keyword>
<protein>
    <submittedName>
        <fullName evidence="9">AI-2E family transporter</fullName>
    </submittedName>
</protein>
<feature type="transmembrane region" description="Helical" evidence="8">
    <location>
        <begin position="209"/>
        <end position="226"/>
    </location>
</feature>
<dbReference type="InterPro" id="IPR002549">
    <property type="entry name" value="AI-2E-like"/>
</dbReference>
<feature type="transmembrane region" description="Helical" evidence="8">
    <location>
        <begin position="67"/>
        <end position="92"/>
    </location>
</feature>
<sequence>MPTQKTIAKESLHILKWLQFIFFGAAILYFGRDIFVPISFAVLISFILYPICAWLERKKVGRMAAIVISLSILVLLGLLLLTLLISQFIAFLDEWPLLQDKLKQSLQDLSQMLIDVFNISKVQQENILTRMSDESGINIFRVVRNAVSASAFSVVLMLLVPVYVVLILYYRGYWMEILYRVFPSERNTRMLKIISLTIQTYYDFIKGMAIVYLVVGTLNSIGLLILGVPHAILFGFIASVLTFIPYVGIIVGSLLPIAMSWITYDSIWHPVGIIAVFSFVQYLEANVIFPLAVSSKLHVNTLVMLIAIFTGGLLWGMAGMILFVPFVGIIKLIADQNPKWATVSMMLGMKNDKQNKNK</sequence>
<dbReference type="PANTHER" id="PTHR21716">
    <property type="entry name" value="TRANSMEMBRANE PROTEIN"/>
    <property type="match status" value="1"/>
</dbReference>
<feature type="transmembrane region" description="Helical" evidence="8">
    <location>
        <begin position="303"/>
        <end position="330"/>
    </location>
</feature>
<keyword evidence="7 8" id="KW-0472">Membrane</keyword>
<comment type="caution">
    <text evidence="9">The sequence shown here is derived from an EMBL/GenBank/DDBJ whole genome shotgun (WGS) entry which is preliminary data.</text>
</comment>
<feature type="transmembrane region" description="Helical" evidence="8">
    <location>
        <begin position="36"/>
        <end position="55"/>
    </location>
</feature>
<evidence type="ECO:0000313" key="9">
    <source>
        <dbReference type="EMBL" id="MBL6448781.1"/>
    </source>
</evidence>
<keyword evidence="6 8" id="KW-1133">Transmembrane helix</keyword>
<evidence type="ECO:0000256" key="7">
    <source>
        <dbReference type="ARBA" id="ARBA00023136"/>
    </source>
</evidence>
<evidence type="ECO:0000256" key="1">
    <source>
        <dbReference type="ARBA" id="ARBA00004651"/>
    </source>
</evidence>
<evidence type="ECO:0000256" key="3">
    <source>
        <dbReference type="ARBA" id="ARBA00022448"/>
    </source>
</evidence>